<proteinExistence type="inferred from homology"/>
<feature type="compositionally biased region" description="Basic and acidic residues" evidence="3">
    <location>
        <begin position="691"/>
        <end position="701"/>
    </location>
</feature>
<dbReference type="OrthoDB" id="3223806at2759"/>
<accession>A0A0G4EFK1</accession>
<dbReference type="PANTHER" id="PTHR48104">
    <property type="entry name" value="METACASPASE-4"/>
    <property type="match status" value="1"/>
</dbReference>
<dbReference type="Proteomes" id="UP000041254">
    <property type="component" value="Unassembled WGS sequence"/>
</dbReference>
<dbReference type="PANTHER" id="PTHR48104:SF30">
    <property type="entry name" value="METACASPASE-1"/>
    <property type="match status" value="1"/>
</dbReference>
<feature type="coiled-coil region" evidence="2">
    <location>
        <begin position="16"/>
        <end position="50"/>
    </location>
</feature>
<dbReference type="InParanoid" id="A0A0G4EFK1"/>
<evidence type="ECO:0000256" key="3">
    <source>
        <dbReference type="SAM" id="MobiDB-lite"/>
    </source>
</evidence>
<evidence type="ECO:0000256" key="2">
    <source>
        <dbReference type="SAM" id="Coils"/>
    </source>
</evidence>
<sequence>MDFSRQEGHRGDLQHIRNLQGMIRDKERVVDGLQVEIQHLEEAAGQSKDDTWRLDTLLTNMFTGKHSPFAPAQALQQQQPRQRGGPQQGSWLTSLWESLFRDTTPGNDAQGMSYRGRAYPQPAVSGNFSPYGERCDLGGVPGPWMEPMWHRRRALCVGVNYAGSTFQLGGAVSDCMRWSRVLRITYDFDVRVLADESDDGFVVRAGRRPTKANILEGIRWLLHGCLHGDLLVLFFAGCSTQVPDAKRPEQGESALLPCDYCERDIHGYPQLIYTHEIRKLISYKSIPPGAQLLAVLDCGCTATFSSAEVTISTQGSDERHAKMQRRFGKPPCVPLSWDFRMRKGSNRATKLIVSTSLRPRQVAFQSVFGRTKTPYNSWGGWGCGGAAEQREEARDRAAGGAIFCVSAVSSGRETPVEAQMDDRQTGFLTCCLMAALAHTTQPLPSLWEVFAKAGQISQILRRDASPSVKSLVDQHFALSFDDASPPQCFIFPDPHNGGSPFTPQPHHWPGALLPDALSSFSPLPATAAGPTADRFVDVYVESVRDVMSPLGRSAVYQVTLELLCALAKAKGCGDTNAVFRWSSSREVAQPGGYQGLGMVHEAFFRANVRAPLPGVPSQLVCCLWAVSDALHEGEQCIGCVTIDISDVRLRRVSSWPLRRGDYRGPAVGRVVLEANPLIQVDLETHPAVGQQEKETTGDTRQHLPTPTPTTPTLPALAAVPSVVRPVQVLSRPFPAPQPTAYVSPVPLFHPTPYVAPPTRYYYRVSSAMPTTTVVKPPQQRPTVAKDRQLKTDPPQFGATATDKALKVPCSCDCVGCL</sequence>
<dbReference type="InterPro" id="IPR011600">
    <property type="entry name" value="Pept_C14_caspase"/>
</dbReference>
<evidence type="ECO:0000256" key="1">
    <source>
        <dbReference type="ARBA" id="ARBA00009005"/>
    </source>
</evidence>
<dbReference type="GO" id="GO:0005737">
    <property type="term" value="C:cytoplasm"/>
    <property type="evidence" value="ECO:0007669"/>
    <property type="project" value="TreeGrafter"/>
</dbReference>
<evidence type="ECO:0000313" key="5">
    <source>
        <dbReference type="EMBL" id="CEL94507.1"/>
    </source>
</evidence>
<protein>
    <recommendedName>
        <fullName evidence="4">Peptidase C14 caspase domain-containing protein</fullName>
    </recommendedName>
</protein>
<dbReference type="InterPro" id="IPR050452">
    <property type="entry name" value="Metacaspase"/>
</dbReference>
<evidence type="ECO:0000313" key="6">
    <source>
        <dbReference type="Proteomes" id="UP000041254"/>
    </source>
</evidence>
<feature type="region of interest" description="Disordered" evidence="3">
    <location>
        <begin position="772"/>
        <end position="798"/>
    </location>
</feature>
<keyword evidence="2" id="KW-0175">Coiled coil</keyword>
<dbReference type="Pfam" id="PF00656">
    <property type="entry name" value="Peptidase_C14"/>
    <property type="match status" value="1"/>
</dbReference>
<dbReference type="GO" id="GO:0004197">
    <property type="term" value="F:cysteine-type endopeptidase activity"/>
    <property type="evidence" value="ECO:0007669"/>
    <property type="project" value="InterPro"/>
</dbReference>
<dbReference type="EMBL" id="CDMY01000220">
    <property type="protein sequence ID" value="CEL94507.1"/>
    <property type="molecule type" value="Genomic_DNA"/>
</dbReference>
<feature type="region of interest" description="Disordered" evidence="3">
    <location>
        <begin position="689"/>
        <end position="714"/>
    </location>
</feature>
<comment type="similarity">
    <text evidence="1">Belongs to the peptidase C14B family.</text>
</comment>
<gene>
    <name evidence="5" type="ORF">Vbra_11598</name>
</gene>
<dbReference type="VEuPathDB" id="CryptoDB:Vbra_11598"/>
<evidence type="ECO:0000259" key="4">
    <source>
        <dbReference type="Pfam" id="PF00656"/>
    </source>
</evidence>
<dbReference type="GO" id="GO:0006508">
    <property type="term" value="P:proteolysis"/>
    <property type="evidence" value="ECO:0007669"/>
    <property type="project" value="InterPro"/>
</dbReference>
<feature type="domain" description="Peptidase C14 caspase" evidence="4">
    <location>
        <begin position="151"/>
        <end position="365"/>
    </location>
</feature>
<name>A0A0G4EFK1_VITBC</name>
<dbReference type="AlphaFoldDB" id="A0A0G4EFK1"/>
<organism evidence="5 6">
    <name type="scientific">Vitrella brassicaformis (strain CCMP3155)</name>
    <dbReference type="NCBI Taxonomy" id="1169540"/>
    <lineage>
        <taxon>Eukaryota</taxon>
        <taxon>Sar</taxon>
        <taxon>Alveolata</taxon>
        <taxon>Colpodellida</taxon>
        <taxon>Vitrellaceae</taxon>
        <taxon>Vitrella</taxon>
    </lineage>
</organism>
<keyword evidence="6" id="KW-1185">Reference proteome</keyword>
<reference evidence="5 6" key="1">
    <citation type="submission" date="2014-11" db="EMBL/GenBank/DDBJ databases">
        <authorList>
            <person name="Zhu J."/>
            <person name="Qi W."/>
            <person name="Song R."/>
        </authorList>
    </citation>
    <scope>NUCLEOTIDE SEQUENCE [LARGE SCALE GENOMIC DNA]</scope>
</reference>
<dbReference type="Gene3D" id="3.40.50.12660">
    <property type="match status" value="1"/>
</dbReference>